<evidence type="ECO:0000259" key="2">
    <source>
        <dbReference type="SMART" id="SM00905"/>
    </source>
</evidence>
<evidence type="ECO:0000313" key="3">
    <source>
        <dbReference type="EMBL" id="CAH0026559.1"/>
    </source>
</evidence>
<name>A0A9N9YRS8_9HYPO</name>
<feature type="domain" description="Dihydroneopterin aldolase/epimerase" evidence="2">
    <location>
        <begin position="172"/>
        <end position="282"/>
    </location>
</feature>
<dbReference type="Proteomes" id="UP000696573">
    <property type="component" value="Unassembled WGS sequence"/>
</dbReference>
<dbReference type="OrthoDB" id="5425486at2759"/>
<dbReference type="InterPro" id="IPR043133">
    <property type="entry name" value="GTP-CH-I_C/QueF"/>
</dbReference>
<dbReference type="InterPro" id="IPR006157">
    <property type="entry name" value="FolB_dom"/>
</dbReference>
<evidence type="ECO:0000256" key="1">
    <source>
        <dbReference type="ARBA" id="ARBA00022909"/>
    </source>
</evidence>
<dbReference type="GO" id="GO:0046656">
    <property type="term" value="P:folic acid biosynthetic process"/>
    <property type="evidence" value="ECO:0007669"/>
    <property type="project" value="UniProtKB-KW"/>
</dbReference>
<dbReference type="EMBL" id="CABFNQ020000725">
    <property type="protein sequence ID" value="CAH0026559.1"/>
    <property type="molecule type" value="Genomic_DNA"/>
</dbReference>
<organism evidence="3 4">
    <name type="scientific">Clonostachys rhizophaga</name>
    <dbReference type="NCBI Taxonomy" id="160324"/>
    <lineage>
        <taxon>Eukaryota</taxon>
        <taxon>Fungi</taxon>
        <taxon>Dikarya</taxon>
        <taxon>Ascomycota</taxon>
        <taxon>Pezizomycotina</taxon>
        <taxon>Sordariomycetes</taxon>
        <taxon>Hypocreomycetidae</taxon>
        <taxon>Hypocreales</taxon>
        <taxon>Bionectriaceae</taxon>
        <taxon>Clonostachys</taxon>
    </lineage>
</organism>
<dbReference type="AlphaFoldDB" id="A0A9N9YRS8"/>
<dbReference type="GO" id="GO:0004150">
    <property type="term" value="F:dihydroneopterin aldolase activity"/>
    <property type="evidence" value="ECO:0007669"/>
    <property type="project" value="InterPro"/>
</dbReference>
<sequence length="290" mass="31538">MPESLQTAWETQVAAGEPAATIKLQNLQVIVKGPKDSWGRVNQPLPALVSAEISKGTTFSDSAAGDSVCSDTVHYGLLSKHLQKIFSGFDTRPEGWQLSDLLESVWAQLTGFQLINTESPEPASQAFLESSSFQHLKVTIHLPKVSLLGNGVSLTGSASMAGGAPQSRARVLRIHDLRIPTLIGVNEHEKKQRQIVIANVEVEKWAAREDGYGQLEDIITKTMSDSSLETLEALVDVIATQITIHLNTTYPSEAANGWKLKISLDKPVAVPFADAPCVEIRVDTRHVRTL</sequence>
<evidence type="ECO:0000313" key="4">
    <source>
        <dbReference type="Proteomes" id="UP000696573"/>
    </source>
</evidence>
<proteinExistence type="predicted"/>
<comment type="caution">
    <text evidence="3">The sequence shown here is derived from an EMBL/GenBank/DDBJ whole genome shotgun (WGS) entry which is preliminary data.</text>
</comment>
<keyword evidence="1" id="KW-0289">Folate biosynthesis</keyword>
<gene>
    <name evidence="3" type="ORF">CRHIZ90672A_00002659</name>
</gene>
<reference evidence="3" key="1">
    <citation type="submission" date="2021-10" db="EMBL/GenBank/DDBJ databases">
        <authorList>
            <person name="Piombo E."/>
        </authorList>
    </citation>
    <scope>NUCLEOTIDE SEQUENCE</scope>
</reference>
<dbReference type="Pfam" id="PF02152">
    <property type="entry name" value="FolB"/>
    <property type="match status" value="1"/>
</dbReference>
<keyword evidence="4" id="KW-1185">Reference proteome</keyword>
<dbReference type="SMART" id="SM00905">
    <property type="entry name" value="FolB"/>
    <property type="match status" value="1"/>
</dbReference>
<dbReference type="Gene3D" id="3.30.1130.10">
    <property type="match status" value="2"/>
</dbReference>
<accession>A0A9N9YRS8</accession>
<dbReference type="SUPFAM" id="SSF55620">
    <property type="entry name" value="Tetrahydrobiopterin biosynthesis enzymes-like"/>
    <property type="match status" value="1"/>
</dbReference>
<protein>
    <recommendedName>
        <fullName evidence="2">Dihydroneopterin aldolase/epimerase domain-containing protein</fullName>
    </recommendedName>
</protein>